<dbReference type="AlphaFoldDB" id="M4NNC0"/>
<dbReference type="OrthoDB" id="5955805at2"/>
<dbReference type="HOGENOM" id="CLU_3188308_0_0_6"/>
<reference evidence="1 2" key="1">
    <citation type="submission" date="2012-04" db="EMBL/GenBank/DDBJ databases">
        <title>Complete genome of Rhodanobacter sp. 2APBS1.</title>
        <authorList>
            <consortium name="US DOE Joint Genome Institute"/>
            <person name="Huntemann M."/>
            <person name="Wei C.-L."/>
            <person name="Han J."/>
            <person name="Detter J.C."/>
            <person name="Han C."/>
            <person name="Tapia R."/>
            <person name="Munk A.C.C."/>
            <person name="Chen A."/>
            <person name="Krypides N."/>
            <person name="Mavromatis K."/>
            <person name="Markowitz V."/>
            <person name="Szeto E."/>
            <person name="Ivanova N."/>
            <person name="Mikhailova N."/>
            <person name="Ovchinnikova G."/>
            <person name="Pagani I."/>
            <person name="Pati A."/>
            <person name="Goodwin L."/>
            <person name="Peters L."/>
            <person name="Pitluck S."/>
            <person name="Woyke T."/>
            <person name="Prakash O."/>
            <person name="Elkins J."/>
            <person name="Brown S."/>
            <person name="Palumbo A."/>
            <person name="Hemme C."/>
            <person name="Zhou J."/>
            <person name="Watson D."/>
            <person name="Jardine P."/>
            <person name="Kostka J."/>
            <person name="Green S."/>
        </authorList>
    </citation>
    <scope>NUCLEOTIDE SEQUENCE [LARGE SCALE GENOMIC DNA]</scope>
    <source>
        <strain evidence="1 2">2APBS1</strain>
    </source>
</reference>
<dbReference type="RefSeq" id="WP_015447913.1">
    <property type="nucleotide sequence ID" value="NC_020541.1"/>
</dbReference>
<name>M4NNC0_9GAMM</name>
<accession>M4NNC0</accession>
<organism evidence="1 2">
    <name type="scientific">Rhodanobacter denitrificans</name>
    <dbReference type="NCBI Taxonomy" id="666685"/>
    <lineage>
        <taxon>Bacteria</taxon>
        <taxon>Pseudomonadati</taxon>
        <taxon>Pseudomonadota</taxon>
        <taxon>Gammaproteobacteria</taxon>
        <taxon>Lysobacterales</taxon>
        <taxon>Rhodanobacteraceae</taxon>
        <taxon>Rhodanobacter</taxon>
    </lineage>
</organism>
<proteinExistence type="predicted"/>
<dbReference type="KEGG" id="rhd:R2APBS1_2085"/>
<protein>
    <submittedName>
        <fullName evidence="1">Uncharacterized protein</fullName>
    </submittedName>
</protein>
<gene>
    <name evidence="1" type="ORF">R2APBS1_2085</name>
</gene>
<dbReference type="EMBL" id="CP003470">
    <property type="protein sequence ID" value="AGG89206.1"/>
    <property type="molecule type" value="Genomic_DNA"/>
</dbReference>
<dbReference type="Proteomes" id="UP000011859">
    <property type="component" value="Chromosome"/>
</dbReference>
<evidence type="ECO:0000313" key="1">
    <source>
        <dbReference type="EMBL" id="AGG89206.1"/>
    </source>
</evidence>
<keyword evidence="2" id="KW-1185">Reference proteome</keyword>
<sequence length="46" mass="4993">MTDPDDRFGMPASAFKAARESHGLDSPVFRAGMYVGYLCPSPDSIK</sequence>
<evidence type="ECO:0000313" key="2">
    <source>
        <dbReference type="Proteomes" id="UP000011859"/>
    </source>
</evidence>
<dbReference type="STRING" id="666685.R2APBS1_2085"/>